<evidence type="ECO:0000313" key="5">
    <source>
        <dbReference type="EMBL" id="MBB5185486.1"/>
    </source>
</evidence>
<dbReference type="PANTHER" id="PTHR46648:SF1">
    <property type="entry name" value="ADENOSINE 5'-MONOPHOSPHORAMIDASE HNT1"/>
    <property type="match status" value="1"/>
</dbReference>
<dbReference type="GO" id="GO:0009117">
    <property type="term" value="P:nucleotide metabolic process"/>
    <property type="evidence" value="ECO:0007669"/>
    <property type="project" value="TreeGrafter"/>
</dbReference>
<feature type="short sequence motif" description="Histidine triad motif" evidence="2 3">
    <location>
        <begin position="95"/>
        <end position="99"/>
    </location>
</feature>
<dbReference type="CDD" id="cd01277">
    <property type="entry name" value="HINT_subgroup"/>
    <property type="match status" value="1"/>
</dbReference>
<dbReference type="AlphaFoldDB" id="A0A7W8FYJ7"/>
<dbReference type="InterPro" id="IPR036265">
    <property type="entry name" value="HIT-like_sf"/>
</dbReference>
<sequence length="129" mass="14859">MCIFCSIVNKEIPSHCIYEDDTVFAFLDINPTAKGHTLVIPKEHCTSFLDCPATLRNHVFEVAQMLANRLEKQLNCDGINMLSNIHEAAGQSVEHFHVHLIPRYKGDTEIIHFHETKDIDFEELKRKLK</sequence>
<dbReference type="InterPro" id="IPR019808">
    <property type="entry name" value="Histidine_triad_CS"/>
</dbReference>
<dbReference type="PROSITE" id="PS51084">
    <property type="entry name" value="HIT_2"/>
    <property type="match status" value="1"/>
</dbReference>
<reference evidence="5 6" key="1">
    <citation type="submission" date="2020-08" db="EMBL/GenBank/DDBJ databases">
        <title>Genomic Encyclopedia of Type Strains, Phase IV (KMG-IV): sequencing the most valuable type-strain genomes for metagenomic binning, comparative biology and taxonomic classification.</title>
        <authorList>
            <person name="Goeker M."/>
        </authorList>
    </citation>
    <scope>NUCLEOTIDE SEQUENCE [LARGE SCALE GENOMIC DNA]</scope>
    <source>
        <strain evidence="5 6">DSM 26963</strain>
    </source>
</reference>
<dbReference type="PROSITE" id="PS00892">
    <property type="entry name" value="HIT_1"/>
    <property type="match status" value="1"/>
</dbReference>
<dbReference type="SUPFAM" id="SSF54197">
    <property type="entry name" value="HIT-like"/>
    <property type="match status" value="1"/>
</dbReference>
<protein>
    <submittedName>
        <fullName evidence="5">Histidine triad (HIT) family protein</fullName>
    </submittedName>
</protein>
<evidence type="ECO:0000256" key="3">
    <source>
        <dbReference type="PROSITE-ProRule" id="PRU00464"/>
    </source>
</evidence>
<dbReference type="Proteomes" id="UP000521313">
    <property type="component" value="Unassembled WGS sequence"/>
</dbReference>
<dbReference type="InterPro" id="IPR011146">
    <property type="entry name" value="HIT-like"/>
</dbReference>
<feature type="domain" description="HIT" evidence="4">
    <location>
        <begin position="3"/>
        <end position="110"/>
    </location>
</feature>
<evidence type="ECO:0000313" key="6">
    <source>
        <dbReference type="Proteomes" id="UP000521313"/>
    </source>
</evidence>
<dbReference type="EMBL" id="JACHHD010000016">
    <property type="protein sequence ID" value="MBB5185486.1"/>
    <property type="molecule type" value="Genomic_DNA"/>
</dbReference>
<gene>
    <name evidence="5" type="ORF">HNQ43_001543</name>
</gene>
<evidence type="ECO:0000256" key="1">
    <source>
        <dbReference type="PIRSR" id="PIRSR601310-1"/>
    </source>
</evidence>
<accession>A0A7W8FYJ7</accession>
<dbReference type="Gene3D" id="3.30.428.10">
    <property type="entry name" value="HIT-like"/>
    <property type="match status" value="1"/>
</dbReference>
<comment type="caution">
    <text evidence="5">The sequence shown here is derived from an EMBL/GenBank/DDBJ whole genome shotgun (WGS) entry which is preliminary data.</text>
</comment>
<dbReference type="RefSeq" id="WP_183376480.1">
    <property type="nucleotide sequence ID" value="NZ_JACHHD010000016.1"/>
</dbReference>
<dbReference type="InterPro" id="IPR001310">
    <property type="entry name" value="Histidine_triad_HIT"/>
</dbReference>
<dbReference type="Pfam" id="PF01230">
    <property type="entry name" value="HIT"/>
    <property type="match status" value="1"/>
</dbReference>
<proteinExistence type="predicted"/>
<name>A0A7W8FYJ7_9FIRM</name>
<evidence type="ECO:0000259" key="4">
    <source>
        <dbReference type="PROSITE" id="PS51084"/>
    </source>
</evidence>
<organism evidence="5 6">
    <name type="scientific">Faecalicoccus acidiformans</name>
    <dbReference type="NCBI Taxonomy" id="915173"/>
    <lineage>
        <taxon>Bacteria</taxon>
        <taxon>Bacillati</taxon>
        <taxon>Bacillota</taxon>
        <taxon>Erysipelotrichia</taxon>
        <taxon>Erysipelotrichales</taxon>
        <taxon>Erysipelotrichaceae</taxon>
        <taxon>Faecalicoccus</taxon>
    </lineage>
</organism>
<dbReference type="GO" id="GO:0003824">
    <property type="term" value="F:catalytic activity"/>
    <property type="evidence" value="ECO:0007669"/>
    <property type="project" value="InterPro"/>
</dbReference>
<dbReference type="PANTHER" id="PTHR46648">
    <property type="entry name" value="HIT FAMILY PROTEIN 1"/>
    <property type="match status" value="1"/>
</dbReference>
<feature type="active site" description="Tele-AMP-histidine intermediate" evidence="1">
    <location>
        <position position="97"/>
    </location>
</feature>
<dbReference type="InterPro" id="IPR039384">
    <property type="entry name" value="HINT"/>
</dbReference>
<dbReference type="PRINTS" id="PR00332">
    <property type="entry name" value="HISTRIAD"/>
</dbReference>
<evidence type="ECO:0000256" key="2">
    <source>
        <dbReference type="PIRSR" id="PIRSR601310-3"/>
    </source>
</evidence>